<feature type="repeat" description="ANK" evidence="4">
    <location>
        <begin position="110"/>
        <end position="142"/>
    </location>
</feature>
<proteinExistence type="predicted"/>
<evidence type="ECO:0000256" key="2">
    <source>
        <dbReference type="ARBA" id="ARBA00022737"/>
    </source>
</evidence>
<dbReference type="InterPro" id="IPR036770">
    <property type="entry name" value="Ankyrin_rpt-contain_sf"/>
</dbReference>
<dbReference type="Pfam" id="PF07525">
    <property type="entry name" value="SOCS_box"/>
    <property type="match status" value="1"/>
</dbReference>
<feature type="domain" description="SOCS box" evidence="5">
    <location>
        <begin position="282"/>
        <end position="328"/>
    </location>
</feature>
<dbReference type="Ensembl" id="ENSSORT00005052371.1">
    <property type="protein sequence ID" value="ENSSORP00005051147.1"/>
    <property type="gene ID" value="ENSSORG00005023118.1"/>
</dbReference>
<dbReference type="SMART" id="SM00969">
    <property type="entry name" value="SOCS_box"/>
    <property type="match status" value="1"/>
</dbReference>
<gene>
    <name evidence="6" type="primary">asb3</name>
</gene>
<keyword evidence="7" id="KW-1185">Reference proteome</keyword>
<dbReference type="GO" id="GO:0035556">
    <property type="term" value="P:intracellular signal transduction"/>
    <property type="evidence" value="ECO:0007669"/>
    <property type="project" value="InterPro"/>
</dbReference>
<dbReference type="GO" id="GO:0016567">
    <property type="term" value="P:protein ubiquitination"/>
    <property type="evidence" value="ECO:0007669"/>
    <property type="project" value="UniProtKB-UniPathway"/>
</dbReference>
<dbReference type="PANTHER" id="PTHR24198">
    <property type="entry name" value="ANKYRIN REPEAT AND PROTEIN KINASE DOMAIN-CONTAINING PROTEIN"/>
    <property type="match status" value="1"/>
</dbReference>
<dbReference type="PROSITE" id="PS50297">
    <property type="entry name" value="ANK_REP_REGION"/>
    <property type="match status" value="1"/>
</dbReference>
<name>A0A673CEJ6_9TELE</name>
<evidence type="ECO:0000256" key="1">
    <source>
        <dbReference type="ARBA" id="ARBA00004906"/>
    </source>
</evidence>
<dbReference type="PROSITE" id="PS50088">
    <property type="entry name" value="ANK_REPEAT"/>
    <property type="match status" value="2"/>
</dbReference>
<reference evidence="6" key="2">
    <citation type="submission" date="2025-08" db="UniProtKB">
        <authorList>
            <consortium name="Ensembl"/>
        </authorList>
    </citation>
    <scope>IDENTIFICATION</scope>
</reference>
<dbReference type="UniPathway" id="UPA00143"/>
<dbReference type="InterPro" id="IPR002110">
    <property type="entry name" value="Ankyrin_rpt"/>
</dbReference>
<sequence length="334" mass="36910">MNFTEVYGDTVSSVALAARSGCRKQVRRLIQRGGSVDCRDNRGWNSLHEAAAEGHESCVDFLLGCGANPNTPCSSEWPQLPIHAAAQFGRISVLRRLIAATDRGCDRGRGQVSPLYLAIHNNQRTSVELLLKEGFSPDAQDCWELLGLRSPLLVSAGASLIQDHWDQVLAADRTDLLRLILDLRRIPHLDLAPCHRPEAWGPAVLTLPELKHLLSAAVTQVDAAARWLPLLLNAGLDPHLLLLDGLDGAVLNYLLQFVNWSTLSLDLKLVLDRRQAEKTWSPLPQFDSLPSLFHLCRMRIRTLLGPDLLMRTAVVQQLPLPSPLHAVLLTAHLI</sequence>
<dbReference type="InterPro" id="IPR001496">
    <property type="entry name" value="SOCS_box"/>
</dbReference>
<dbReference type="Pfam" id="PF12796">
    <property type="entry name" value="Ank_2"/>
    <property type="match status" value="1"/>
</dbReference>
<evidence type="ECO:0000313" key="6">
    <source>
        <dbReference type="Ensembl" id="ENSSORP00005051147.1"/>
    </source>
</evidence>
<organism evidence="6 7">
    <name type="scientific">Sphaeramia orbicularis</name>
    <name type="common">orbiculate cardinalfish</name>
    <dbReference type="NCBI Taxonomy" id="375764"/>
    <lineage>
        <taxon>Eukaryota</taxon>
        <taxon>Metazoa</taxon>
        <taxon>Chordata</taxon>
        <taxon>Craniata</taxon>
        <taxon>Vertebrata</taxon>
        <taxon>Euteleostomi</taxon>
        <taxon>Actinopterygii</taxon>
        <taxon>Neopterygii</taxon>
        <taxon>Teleostei</taxon>
        <taxon>Neoteleostei</taxon>
        <taxon>Acanthomorphata</taxon>
        <taxon>Gobiaria</taxon>
        <taxon>Kurtiformes</taxon>
        <taxon>Apogonoidei</taxon>
        <taxon>Apogonidae</taxon>
        <taxon>Apogoninae</taxon>
        <taxon>Sphaeramia</taxon>
    </lineage>
</organism>
<dbReference type="PANTHER" id="PTHR24198:SF184">
    <property type="entry name" value="ANKYRIN REPEAT AND SOCS BOX CONTAINING 3"/>
    <property type="match status" value="1"/>
</dbReference>
<dbReference type="InterPro" id="IPR036036">
    <property type="entry name" value="SOCS_box-like_dom_sf"/>
</dbReference>
<dbReference type="Gene3D" id="1.25.40.20">
    <property type="entry name" value="Ankyrin repeat-containing domain"/>
    <property type="match status" value="1"/>
</dbReference>
<dbReference type="GO" id="GO:0005737">
    <property type="term" value="C:cytoplasm"/>
    <property type="evidence" value="ECO:0007669"/>
    <property type="project" value="TreeGrafter"/>
</dbReference>
<feature type="repeat" description="ANK" evidence="4">
    <location>
        <begin position="42"/>
        <end position="74"/>
    </location>
</feature>
<keyword evidence="2" id="KW-0677">Repeat</keyword>
<evidence type="ECO:0000256" key="3">
    <source>
        <dbReference type="ARBA" id="ARBA00023043"/>
    </source>
</evidence>
<keyword evidence="3 4" id="KW-0040">ANK repeat</keyword>
<evidence type="ECO:0000313" key="7">
    <source>
        <dbReference type="Proteomes" id="UP000472271"/>
    </source>
</evidence>
<protein>
    <submittedName>
        <fullName evidence="6">Ankyrin repeat and SOCS box containing 3</fullName>
    </submittedName>
</protein>
<dbReference type="SMART" id="SM00248">
    <property type="entry name" value="ANK"/>
    <property type="match status" value="3"/>
</dbReference>
<reference evidence="6" key="3">
    <citation type="submission" date="2025-09" db="UniProtKB">
        <authorList>
            <consortium name="Ensembl"/>
        </authorList>
    </citation>
    <scope>IDENTIFICATION</scope>
</reference>
<evidence type="ECO:0000256" key="4">
    <source>
        <dbReference type="PROSITE-ProRule" id="PRU00023"/>
    </source>
</evidence>
<dbReference type="Gene3D" id="1.10.750.20">
    <property type="entry name" value="SOCS box"/>
    <property type="match status" value="1"/>
</dbReference>
<accession>A0A673CEJ6</accession>
<comment type="pathway">
    <text evidence="1">Protein modification; protein ubiquitination.</text>
</comment>
<dbReference type="SUPFAM" id="SSF48403">
    <property type="entry name" value="Ankyrin repeat"/>
    <property type="match status" value="1"/>
</dbReference>
<dbReference type="AlphaFoldDB" id="A0A673CEJ6"/>
<reference evidence="6" key="1">
    <citation type="submission" date="2019-06" db="EMBL/GenBank/DDBJ databases">
        <authorList>
            <consortium name="Wellcome Sanger Institute Data Sharing"/>
        </authorList>
    </citation>
    <scope>NUCLEOTIDE SEQUENCE [LARGE SCALE GENOMIC DNA]</scope>
</reference>
<evidence type="ECO:0000259" key="5">
    <source>
        <dbReference type="PROSITE" id="PS50225"/>
    </source>
</evidence>
<dbReference type="PROSITE" id="PS50225">
    <property type="entry name" value="SOCS"/>
    <property type="match status" value="1"/>
</dbReference>
<dbReference type="SUPFAM" id="SSF158235">
    <property type="entry name" value="SOCS box-like"/>
    <property type="match status" value="1"/>
</dbReference>
<dbReference type="Proteomes" id="UP000472271">
    <property type="component" value="Chromosome 19"/>
</dbReference>
<dbReference type="Pfam" id="PF00023">
    <property type="entry name" value="Ank"/>
    <property type="match status" value="1"/>
</dbReference>